<reference evidence="10" key="1">
    <citation type="journal article" date="2019" name="Int. J. Syst. Evol. Microbiol.">
        <title>The Global Catalogue of Microorganisms (GCM) 10K type strain sequencing project: providing services to taxonomists for standard genome sequencing and annotation.</title>
        <authorList>
            <consortium name="The Broad Institute Genomics Platform"/>
            <consortium name="The Broad Institute Genome Sequencing Center for Infectious Disease"/>
            <person name="Wu L."/>
            <person name="Ma J."/>
        </authorList>
    </citation>
    <scope>NUCLEOTIDE SEQUENCE [LARGE SCALE GENOMIC DNA]</scope>
    <source>
        <strain evidence="10">CCUG 56401</strain>
    </source>
</reference>
<dbReference type="Gene3D" id="1.10.3720.10">
    <property type="entry name" value="MetI-like"/>
    <property type="match status" value="1"/>
</dbReference>
<comment type="caution">
    <text evidence="9">The sequence shown here is derived from an EMBL/GenBank/DDBJ whole genome shotgun (WGS) entry which is preliminary data.</text>
</comment>
<dbReference type="PANTHER" id="PTHR43386">
    <property type="entry name" value="OLIGOPEPTIDE TRANSPORT SYSTEM PERMEASE PROTEIN APPC"/>
    <property type="match status" value="1"/>
</dbReference>
<evidence type="ECO:0000256" key="5">
    <source>
        <dbReference type="ARBA" id="ARBA00022989"/>
    </source>
</evidence>
<evidence type="ECO:0000256" key="1">
    <source>
        <dbReference type="ARBA" id="ARBA00004651"/>
    </source>
</evidence>
<comment type="similarity">
    <text evidence="7">Belongs to the binding-protein-dependent transport system permease family.</text>
</comment>
<evidence type="ECO:0000256" key="4">
    <source>
        <dbReference type="ARBA" id="ARBA00022692"/>
    </source>
</evidence>
<dbReference type="PANTHER" id="PTHR43386:SF1">
    <property type="entry name" value="D,D-DIPEPTIDE TRANSPORT SYSTEM PERMEASE PROTEIN DDPC-RELATED"/>
    <property type="match status" value="1"/>
</dbReference>
<dbReference type="InterPro" id="IPR000515">
    <property type="entry name" value="MetI-like"/>
</dbReference>
<dbReference type="RefSeq" id="WP_380759733.1">
    <property type="nucleotide sequence ID" value="NZ_JBHTIW010000027.1"/>
</dbReference>
<evidence type="ECO:0000256" key="3">
    <source>
        <dbReference type="ARBA" id="ARBA00022475"/>
    </source>
</evidence>
<name>A0ABW3FXF6_9PSEU</name>
<evidence type="ECO:0000256" key="6">
    <source>
        <dbReference type="ARBA" id="ARBA00023136"/>
    </source>
</evidence>
<dbReference type="Pfam" id="PF00528">
    <property type="entry name" value="BPD_transp_1"/>
    <property type="match status" value="1"/>
</dbReference>
<keyword evidence="6 7" id="KW-0472">Membrane</keyword>
<dbReference type="EMBL" id="JBHTIW010000027">
    <property type="protein sequence ID" value="MFD0923016.1"/>
    <property type="molecule type" value="Genomic_DNA"/>
</dbReference>
<evidence type="ECO:0000313" key="9">
    <source>
        <dbReference type="EMBL" id="MFD0923016.1"/>
    </source>
</evidence>
<comment type="subcellular location">
    <subcellularLocation>
        <location evidence="1 7">Cell membrane</location>
        <topology evidence="1 7">Multi-pass membrane protein</topology>
    </subcellularLocation>
</comment>
<accession>A0ABW3FXF6</accession>
<sequence length="254" mass="25467">MRRAWPGLLGAVLLVLLVLGLTGDPLATDTRDVLRPPSTGHLLGTDELGRDVLARLAHGALATLGTAGAALAVSAVVGLAVGAATGWRGGRGAAVGRALVDVAAAVPPLLVALVAGLVAGPGRTTLLLAMVAVGWLPFARQADALTAALRTRQWVLAHRALGAGTARIWTRSLLPELLPTAGSLALLRVPALVNTVAALGFLGLGTPPPAPEWGAMIAASVDHLGAAPWLLAAPVVALVAVQTLVSALPRDDGS</sequence>
<feature type="transmembrane region" description="Helical" evidence="7">
    <location>
        <begin position="60"/>
        <end position="87"/>
    </location>
</feature>
<keyword evidence="2 7" id="KW-0813">Transport</keyword>
<protein>
    <submittedName>
        <fullName evidence="9">ABC transporter permease</fullName>
    </submittedName>
</protein>
<dbReference type="Proteomes" id="UP001597018">
    <property type="component" value="Unassembled WGS sequence"/>
</dbReference>
<evidence type="ECO:0000313" key="10">
    <source>
        <dbReference type="Proteomes" id="UP001597018"/>
    </source>
</evidence>
<dbReference type="InterPro" id="IPR050366">
    <property type="entry name" value="BP-dependent_transpt_permease"/>
</dbReference>
<feature type="transmembrane region" description="Helical" evidence="7">
    <location>
        <begin position="185"/>
        <end position="206"/>
    </location>
</feature>
<dbReference type="SUPFAM" id="SSF161098">
    <property type="entry name" value="MetI-like"/>
    <property type="match status" value="1"/>
</dbReference>
<feature type="domain" description="ABC transmembrane type-1" evidence="8">
    <location>
        <begin position="60"/>
        <end position="249"/>
    </location>
</feature>
<feature type="transmembrane region" description="Helical" evidence="7">
    <location>
        <begin position="126"/>
        <end position="149"/>
    </location>
</feature>
<keyword evidence="10" id="KW-1185">Reference proteome</keyword>
<keyword evidence="4 7" id="KW-0812">Transmembrane</keyword>
<dbReference type="CDD" id="cd06261">
    <property type="entry name" value="TM_PBP2"/>
    <property type="match status" value="1"/>
</dbReference>
<keyword evidence="3" id="KW-1003">Cell membrane</keyword>
<feature type="transmembrane region" description="Helical" evidence="7">
    <location>
        <begin position="226"/>
        <end position="248"/>
    </location>
</feature>
<evidence type="ECO:0000256" key="7">
    <source>
        <dbReference type="RuleBase" id="RU363032"/>
    </source>
</evidence>
<evidence type="ECO:0000256" key="2">
    <source>
        <dbReference type="ARBA" id="ARBA00022448"/>
    </source>
</evidence>
<keyword evidence="5 7" id="KW-1133">Transmembrane helix</keyword>
<feature type="transmembrane region" description="Helical" evidence="7">
    <location>
        <begin position="99"/>
        <end position="120"/>
    </location>
</feature>
<proteinExistence type="inferred from homology"/>
<evidence type="ECO:0000259" key="8">
    <source>
        <dbReference type="PROSITE" id="PS50928"/>
    </source>
</evidence>
<dbReference type="PROSITE" id="PS50928">
    <property type="entry name" value="ABC_TM1"/>
    <property type="match status" value="1"/>
</dbReference>
<dbReference type="InterPro" id="IPR035906">
    <property type="entry name" value="MetI-like_sf"/>
</dbReference>
<gene>
    <name evidence="9" type="ORF">ACFQ16_25000</name>
</gene>
<organism evidence="9 10">
    <name type="scientific">Saccharopolyspora rosea</name>
    <dbReference type="NCBI Taxonomy" id="524884"/>
    <lineage>
        <taxon>Bacteria</taxon>
        <taxon>Bacillati</taxon>
        <taxon>Actinomycetota</taxon>
        <taxon>Actinomycetes</taxon>
        <taxon>Pseudonocardiales</taxon>
        <taxon>Pseudonocardiaceae</taxon>
        <taxon>Saccharopolyspora</taxon>
    </lineage>
</organism>